<evidence type="ECO:0000256" key="1">
    <source>
        <dbReference type="ARBA" id="ARBA00004123"/>
    </source>
</evidence>
<keyword evidence="4 6" id="KW-0862">Zinc</keyword>
<keyword evidence="8" id="KW-1185">Reference proteome</keyword>
<dbReference type="GO" id="GO:0000993">
    <property type="term" value="F:RNA polymerase II complex binding"/>
    <property type="evidence" value="ECO:0007669"/>
    <property type="project" value="TreeGrafter"/>
</dbReference>
<accession>A0AAV4EKR8</accession>
<comment type="subcellular location">
    <subcellularLocation>
        <location evidence="1 6">Nucleus</location>
    </subcellularLocation>
</comment>
<evidence type="ECO:0000256" key="5">
    <source>
        <dbReference type="ARBA" id="ARBA00023242"/>
    </source>
</evidence>
<name>A0AAV4EKR8_9GAST</name>
<comment type="function">
    <text evidence="6">Transcription elongation factor implicated in the maintenance of proper chromatin structure in actively transcribed regions.</text>
</comment>
<dbReference type="SUPFAM" id="SSF57783">
    <property type="entry name" value="Zinc beta-ribbon"/>
    <property type="match status" value="1"/>
</dbReference>
<keyword evidence="7" id="KW-0648">Protein biosynthesis</keyword>
<dbReference type="PANTHER" id="PTHR20934">
    <property type="entry name" value="TRANSCRIPTION ELONGATION FACTOR 1 HOMOLOG"/>
    <property type="match status" value="1"/>
</dbReference>
<keyword evidence="7" id="KW-0251">Elongation factor</keyword>
<keyword evidence="5 6" id="KW-0539">Nucleus</keyword>
<dbReference type="InterPro" id="IPR007808">
    <property type="entry name" value="Elf1"/>
</dbReference>
<dbReference type="InterPro" id="IPR038567">
    <property type="entry name" value="T_Elf1_sf"/>
</dbReference>
<protein>
    <recommendedName>
        <fullName evidence="3 6">Transcription elongation factor 1 homolog</fullName>
    </recommendedName>
</protein>
<dbReference type="GO" id="GO:0003746">
    <property type="term" value="F:translation elongation factor activity"/>
    <property type="evidence" value="ECO:0007669"/>
    <property type="project" value="UniProtKB-KW"/>
</dbReference>
<dbReference type="Pfam" id="PF05129">
    <property type="entry name" value="Zn_ribbon_Elf1"/>
    <property type="match status" value="1"/>
</dbReference>
<organism evidence="7 8">
    <name type="scientific">Elysia marginata</name>
    <dbReference type="NCBI Taxonomy" id="1093978"/>
    <lineage>
        <taxon>Eukaryota</taxon>
        <taxon>Metazoa</taxon>
        <taxon>Spiralia</taxon>
        <taxon>Lophotrochozoa</taxon>
        <taxon>Mollusca</taxon>
        <taxon>Gastropoda</taxon>
        <taxon>Heterobranchia</taxon>
        <taxon>Euthyneura</taxon>
        <taxon>Panpulmonata</taxon>
        <taxon>Sacoglossa</taxon>
        <taxon>Placobranchoidea</taxon>
        <taxon>Plakobranchidae</taxon>
        <taxon>Elysia</taxon>
    </lineage>
</organism>
<dbReference type="GO" id="GO:0008023">
    <property type="term" value="C:transcription elongation factor complex"/>
    <property type="evidence" value="ECO:0007669"/>
    <property type="project" value="TreeGrafter"/>
</dbReference>
<evidence type="ECO:0000256" key="2">
    <source>
        <dbReference type="ARBA" id="ARBA00009730"/>
    </source>
</evidence>
<evidence type="ECO:0000256" key="4">
    <source>
        <dbReference type="ARBA" id="ARBA00022833"/>
    </source>
</evidence>
<dbReference type="GO" id="GO:0006368">
    <property type="term" value="P:transcription elongation by RNA polymerase II"/>
    <property type="evidence" value="ECO:0007669"/>
    <property type="project" value="TreeGrafter"/>
</dbReference>
<reference evidence="7 8" key="1">
    <citation type="journal article" date="2021" name="Elife">
        <title>Chloroplast acquisition without the gene transfer in kleptoplastic sea slugs, Plakobranchus ocellatus.</title>
        <authorList>
            <person name="Maeda T."/>
            <person name="Takahashi S."/>
            <person name="Yoshida T."/>
            <person name="Shimamura S."/>
            <person name="Takaki Y."/>
            <person name="Nagai Y."/>
            <person name="Toyoda A."/>
            <person name="Suzuki Y."/>
            <person name="Arimoto A."/>
            <person name="Ishii H."/>
            <person name="Satoh N."/>
            <person name="Nishiyama T."/>
            <person name="Hasebe M."/>
            <person name="Maruyama T."/>
            <person name="Minagawa J."/>
            <person name="Obokata J."/>
            <person name="Shigenobu S."/>
        </authorList>
    </citation>
    <scope>NUCLEOTIDE SEQUENCE [LARGE SCALE GENOMIC DNA]</scope>
</reference>
<sequence length="150" mass="17268">MEIGAFFPARQQRIDIHSKEIKVKMCKPILQFIDEVTFCPKAMPPKSVNDASRLQLNKSQRVRANFTMGRRKKASKPPPKRKAIEPLDTLFNCPFCNHEKSCEVKLDRERNTGVITCNVCLEDFQTNINYLSEAIDVYSEWIDACETANQ</sequence>
<dbReference type="Gene3D" id="2.20.25.190">
    <property type="match status" value="1"/>
</dbReference>
<evidence type="ECO:0000313" key="8">
    <source>
        <dbReference type="Proteomes" id="UP000762676"/>
    </source>
</evidence>
<evidence type="ECO:0000256" key="6">
    <source>
        <dbReference type="RuleBase" id="RU364033"/>
    </source>
</evidence>
<dbReference type="PANTHER" id="PTHR20934:SF0">
    <property type="entry name" value="TRANSCRIPTION ELONGATION FACTOR 1 HOMOLOG"/>
    <property type="match status" value="1"/>
</dbReference>
<dbReference type="EMBL" id="BMAT01000173">
    <property type="protein sequence ID" value="GFR61209.1"/>
    <property type="molecule type" value="Genomic_DNA"/>
</dbReference>
<dbReference type="GO" id="GO:0008270">
    <property type="term" value="F:zinc ion binding"/>
    <property type="evidence" value="ECO:0007669"/>
    <property type="project" value="UniProtKB-KW"/>
</dbReference>
<comment type="similarity">
    <text evidence="2 6">Belongs to the ELOF1 family.</text>
</comment>
<gene>
    <name evidence="7" type="ORF">ElyMa_000098000</name>
</gene>
<keyword evidence="6" id="KW-0479">Metal-binding</keyword>
<keyword evidence="6" id="KW-0805">Transcription regulation</keyword>
<comment type="caution">
    <text evidence="7">The sequence shown here is derived from an EMBL/GenBank/DDBJ whole genome shotgun (WGS) entry which is preliminary data.</text>
</comment>
<keyword evidence="6" id="KW-0804">Transcription</keyword>
<evidence type="ECO:0000256" key="3">
    <source>
        <dbReference type="ARBA" id="ARBA00014973"/>
    </source>
</evidence>
<evidence type="ECO:0000313" key="7">
    <source>
        <dbReference type="EMBL" id="GFR61209.1"/>
    </source>
</evidence>
<dbReference type="FunFam" id="2.20.25.190:FF:000002">
    <property type="entry name" value="Transcription elongation factor 1 homolog"/>
    <property type="match status" value="1"/>
</dbReference>
<proteinExistence type="inferred from homology"/>
<dbReference type="AlphaFoldDB" id="A0AAV4EKR8"/>
<dbReference type="Proteomes" id="UP000762676">
    <property type="component" value="Unassembled WGS sequence"/>
</dbReference>
<keyword evidence="6" id="KW-0863">Zinc-finger</keyword>